<name>M4QDE5_JAKLI</name>
<dbReference type="PANTHER" id="PTHR10986">
    <property type="entry name" value="39S RIBOSOMAL PROTEIN L20"/>
    <property type="match status" value="1"/>
</dbReference>
<sequence>MVRVKSGGIERRRHQKWLEKAKGFSGRSKSTFKAGYPRVMKAMQYAYRSRKCFKRDTKSLWITRMSAGIQHYSTELNYSTFIHAMKQLGIALDRKLISNLLLSEPQSFSTLVTLSSQK</sequence>
<dbReference type="GO" id="GO:0005840">
    <property type="term" value="C:ribosome"/>
    <property type="evidence" value="ECO:0007669"/>
    <property type="project" value="UniProtKB-KW"/>
</dbReference>
<dbReference type="GO" id="GO:1990904">
    <property type="term" value="C:ribonucleoprotein complex"/>
    <property type="evidence" value="ECO:0007669"/>
    <property type="project" value="UniProtKB-KW"/>
</dbReference>
<dbReference type="RefSeq" id="YP_007890696.1">
    <property type="nucleotide sequence ID" value="NC_021127.1"/>
</dbReference>
<accession>M4QDE5</accession>
<keyword evidence="3 4" id="KW-0687">Ribonucleoprotein</keyword>
<dbReference type="GO" id="GO:0019843">
    <property type="term" value="F:rRNA binding"/>
    <property type="evidence" value="ECO:0007669"/>
    <property type="project" value="InterPro"/>
</dbReference>
<dbReference type="CDD" id="cd07026">
    <property type="entry name" value="Ribosomal_L20"/>
    <property type="match status" value="1"/>
</dbReference>
<dbReference type="Pfam" id="PF00453">
    <property type="entry name" value="Ribosomal_L20"/>
    <property type="match status" value="1"/>
</dbReference>
<dbReference type="InterPro" id="IPR035566">
    <property type="entry name" value="Ribosomal_protein_bL20_C"/>
</dbReference>
<dbReference type="EMBL" id="KC353355">
    <property type="protein sequence ID" value="AGH24190.1"/>
    <property type="molecule type" value="Genomic_DNA"/>
</dbReference>
<reference evidence="5" key="2">
    <citation type="journal article" date="2006" name="RNA">
        <title>Hybrid E. coli--Mitochondrial ribonuclease P RNAs are catalytically active.</title>
        <authorList>
            <person name="Seif E."/>
            <person name="Cadieux A."/>
            <person name="Lang B.F."/>
        </authorList>
    </citation>
    <scope>NUCLEOTIDE SEQUENCE</scope>
    <source>
        <strain evidence="5">ATCC 50422</strain>
    </source>
</reference>
<gene>
    <name evidence="5" type="primary">rpl20</name>
</gene>
<dbReference type="Gene3D" id="1.10.1900.20">
    <property type="entry name" value="Ribosomal protein L20"/>
    <property type="match status" value="1"/>
</dbReference>
<keyword evidence="2 4" id="KW-0689">Ribosomal protein</keyword>
<dbReference type="AlphaFoldDB" id="M4QDE5"/>
<evidence type="ECO:0000256" key="3">
    <source>
        <dbReference type="ARBA" id="ARBA00023274"/>
    </source>
</evidence>
<organism evidence="5">
    <name type="scientific">Jakoba libera</name>
    <name type="common">Flagellate</name>
    <name type="synonym">Cryptobia libera</name>
    <dbReference type="NCBI Taxonomy" id="143017"/>
    <lineage>
        <taxon>Eukaryota</taxon>
        <taxon>Discoba</taxon>
        <taxon>Jakobida</taxon>
        <taxon>Histionina</taxon>
        <taxon>Jakobidae</taxon>
        <taxon>Jakoba</taxon>
    </lineage>
</organism>
<reference evidence="5" key="1">
    <citation type="journal article" date="2004" name="RNA">
        <title>Mitochondrial 3' tRNA editing in the jakobid Seculamonas ecuadoriensis: a novel mechanism and implications for tRNA processing.</title>
        <authorList>
            <person name="Leigh J."/>
            <person name="Lang B.F."/>
        </authorList>
    </citation>
    <scope>NUCLEOTIDE SEQUENCE</scope>
    <source>
        <strain evidence="5">ATCC 50422</strain>
    </source>
</reference>
<evidence type="ECO:0000256" key="2">
    <source>
        <dbReference type="ARBA" id="ARBA00022980"/>
    </source>
</evidence>
<evidence type="ECO:0000256" key="1">
    <source>
        <dbReference type="ARBA" id="ARBA00007698"/>
    </source>
</evidence>
<geneLocation type="mitochondrion" evidence="5"/>
<dbReference type="GeneID" id="15333128"/>
<protein>
    <submittedName>
        <fullName evidence="5">Ribosomal protein L20</fullName>
    </submittedName>
</protein>
<dbReference type="SUPFAM" id="SSF74731">
    <property type="entry name" value="Ribosomal protein L20"/>
    <property type="match status" value="1"/>
</dbReference>
<reference evidence="5" key="3">
    <citation type="journal article" date="2013" name="Genome Biol. Evol.">
        <title>Strikingly bacteria-like and gene-rich mitochondrial genomes throughout jakobid protists.</title>
        <authorList>
            <person name="Burger G."/>
            <person name="Gray M.W."/>
            <person name="Forget L."/>
            <person name="Lang B.F."/>
        </authorList>
    </citation>
    <scope>NUCLEOTIDE SEQUENCE</scope>
    <source>
        <strain evidence="5">ATCC 50422</strain>
    </source>
</reference>
<comment type="similarity">
    <text evidence="1 4">Belongs to the bacterial ribosomal protein bL20 family.</text>
</comment>
<evidence type="ECO:0000313" key="5">
    <source>
        <dbReference type="EMBL" id="AGH24190.1"/>
    </source>
</evidence>
<dbReference type="InterPro" id="IPR005813">
    <property type="entry name" value="Ribosomal_bL20"/>
</dbReference>
<evidence type="ECO:0000256" key="4">
    <source>
        <dbReference type="RuleBase" id="RU000561"/>
    </source>
</evidence>
<dbReference type="HAMAP" id="MF_00382">
    <property type="entry name" value="Ribosomal_bL20"/>
    <property type="match status" value="1"/>
</dbReference>
<dbReference type="Gene3D" id="6.10.160.10">
    <property type="match status" value="1"/>
</dbReference>
<dbReference type="GO" id="GO:0006412">
    <property type="term" value="P:translation"/>
    <property type="evidence" value="ECO:0007669"/>
    <property type="project" value="InterPro"/>
</dbReference>
<dbReference type="NCBIfam" id="TIGR01032">
    <property type="entry name" value="rplT_bact"/>
    <property type="match status" value="1"/>
</dbReference>
<proteinExistence type="inferred from homology"/>
<dbReference type="GO" id="GO:0003735">
    <property type="term" value="F:structural constituent of ribosome"/>
    <property type="evidence" value="ECO:0007669"/>
    <property type="project" value="InterPro"/>
</dbReference>
<dbReference type="PRINTS" id="PR00062">
    <property type="entry name" value="RIBOSOMALL20"/>
</dbReference>
<keyword evidence="5" id="KW-0496">Mitochondrion</keyword>